<keyword evidence="5 10" id="KW-0547">Nucleotide-binding</keyword>
<evidence type="ECO:0000256" key="5">
    <source>
        <dbReference type="ARBA" id="ARBA00022741"/>
    </source>
</evidence>
<dbReference type="OrthoDB" id="9804921at2"/>
<dbReference type="PANTHER" id="PTHR11649">
    <property type="entry name" value="MSS1/TRME-RELATED GTP-BINDING PROTEIN"/>
    <property type="match status" value="1"/>
</dbReference>
<evidence type="ECO:0000256" key="7">
    <source>
        <dbReference type="ARBA" id="ARBA00023134"/>
    </source>
</evidence>
<comment type="caution">
    <text evidence="12">The sequence shown here is derived from an EMBL/GenBank/DDBJ whole genome shotgun (WGS) entry which is preliminary data.</text>
</comment>
<name>A0A0L6JXE2_9FIRM</name>
<feature type="domain" description="EngB-type G" evidence="11">
    <location>
        <begin position="22"/>
        <end position="193"/>
    </location>
</feature>
<dbReference type="STRING" id="398512.Bccel_5694"/>
<keyword evidence="8 10" id="KW-0717">Septation</keyword>
<keyword evidence="7 10" id="KW-0342">GTP-binding</keyword>
<dbReference type="HAMAP" id="MF_00321">
    <property type="entry name" value="GTPase_EngB"/>
    <property type="match status" value="1"/>
</dbReference>
<keyword evidence="13" id="KW-1185">Reference proteome</keyword>
<dbReference type="GO" id="GO:0000917">
    <property type="term" value="P:division septum assembly"/>
    <property type="evidence" value="ECO:0007669"/>
    <property type="project" value="UniProtKB-KW"/>
</dbReference>
<reference evidence="13" key="1">
    <citation type="submission" date="2015-07" db="EMBL/GenBank/DDBJ databases">
        <title>Near-Complete Genome Sequence of the Cellulolytic Bacterium Bacteroides (Pseudobacteroides) cellulosolvens ATCC 35603.</title>
        <authorList>
            <person name="Dassa B."/>
            <person name="Utturkar S.M."/>
            <person name="Klingeman D.M."/>
            <person name="Hurt R.A."/>
            <person name="Keller M."/>
            <person name="Xu J."/>
            <person name="Reddy Y.H.K."/>
            <person name="Borovok I."/>
            <person name="Grinberg I.R."/>
            <person name="Lamed R."/>
            <person name="Zhivin O."/>
            <person name="Bayer E.A."/>
            <person name="Brown S.D."/>
        </authorList>
    </citation>
    <scope>NUCLEOTIDE SEQUENCE [LARGE SCALE GENOMIC DNA]</scope>
    <source>
        <strain evidence="13">DSM 2933</strain>
    </source>
</reference>
<dbReference type="Pfam" id="PF01926">
    <property type="entry name" value="MMR_HSR1"/>
    <property type="match status" value="1"/>
</dbReference>
<evidence type="ECO:0000256" key="10">
    <source>
        <dbReference type="HAMAP-Rule" id="MF_00321"/>
    </source>
</evidence>
<evidence type="ECO:0000256" key="4">
    <source>
        <dbReference type="ARBA" id="ARBA00022723"/>
    </source>
</evidence>
<dbReference type="InterPro" id="IPR030393">
    <property type="entry name" value="G_ENGB_dom"/>
</dbReference>
<dbReference type="SUPFAM" id="SSF52540">
    <property type="entry name" value="P-loop containing nucleoside triphosphate hydrolases"/>
    <property type="match status" value="1"/>
</dbReference>
<dbReference type="InterPro" id="IPR019987">
    <property type="entry name" value="GTP-bd_ribosome_bio_YsxC"/>
</dbReference>
<protein>
    <recommendedName>
        <fullName evidence="10">Probable GTP-binding protein EngB</fullName>
    </recommendedName>
</protein>
<evidence type="ECO:0000313" key="12">
    <source>
        <dbReference type="EMBL" id="KNY30414.1"/>
    </source>
</evidence>
<dbReference type="GO" id="GO:0005829">
    <property type="term" value="C:cytosol"/>
    <property type="evidence" value="ECO:0007669"/>
    <property type="project" value="TreeGrafter"/>
</dbReference>
<dbReference type="InterPro" id="IPR027417">
    <property type="entry name" value="P-loop_NTPase"/>
</dbReference>
<keyword evidence="3 10" id="KW-0132">Cell division</keyword>
<gene>
    <name evidence="10" type="primary">engB</name>
    <name evidence="12" type="ORF">Bccel_5694</name>
</gene>
<evidence type="ECO:0000256" key="1">
    <source>
        <dbReference type="ARBA" id="ARBA00001946"/>
    </source>
</evidence>
<dbReference type="PATRIC" id="fig|398512.5.peg.5971"/>
<evidence type="ECO:0000256" key="3">
    <source>
        <dbReference type="ARBA" id="ARBA00022618"/>
    </source>
</evidence>
<dbReference type="NCBIfam" id="TIGR00231">
    <property type="entry name" value="small_GTP"/>
    <property type="match status" value="1"/>
</dbReference>
<dbReference type="GO" id="GO:0046872">
    <property type="term" value="F:metal ion binding"/>
    <property type="evidence" value="ECO:0007669"/>
    <property type="project" value="UniProtKB-KW"/>
</dbReference>
<dbReference type="GO" id="GO:0005525">
    <property type="term" value="F:GTP binding"/>
    <property type="evidence" value="ECO:0007669"/>
    <property type="project" value="UniProtKB-UniRule"/>
</dbReference>
<sequence length="193" mass="21832">MIIKNADFEITAVNPAQYPVSEFPEVAFVGRSNVGKSSILNTLTNRKSLARVGGTPGMTKTINFFNIDDRMFFVDLPGYGYASVSKEKKSSWETVVEKYLFTRVNLKMIIMLLDIRHSPTKDDKTMYKWILDSKIPYIIVASKADKISKGQILKHIQVIRSELQISPDIKIIPFSSQTRQGKEDILDIIGTLL</sequence>
<dbReference type="FunFam" id="3.40.50.300:FF:000098">
    <property type="entry name" value="Probable GTP-binding protein EngB"/>
    <property type="match status" value="1"/>
</dbReference>
<dbReference type="RefSeq" id="WP_152966113.1">
    <property type="nucleotide sequence ID" value="NZ_JQKC01000010.1"/>
</dbReference>
<evidence type="ECO:0000256" key="6">
    <source>
        <dbReference type="ARBA" id="ARBA00022842"/>
    </source>
</evidence>
<dbReference type="InterPro" id="IPR005225">
    <property type="entry name" value="Small_GTP-bd"/>
</dbReference>
<evidence type="ECO:0000256" key="9">
    <source>
        <dbReference type="ARBA" id="ARBA00023306"/>
    </source>
</evidence>
<keyword evidence="9 10" id="KW-0131">Cell cycle</keyword>
<keyword evidence="4" id="KW-0479">Metal-binding</keyword>
<dbReference type="EMBL" id="LGTC01000001">
    <property type="protein sequence ID" value="KNY30414.1"/>
    <property type="molecule type" value="Genomic_DNA"/>
</dbReference>
<comment type="function">
    <text evidence="10">Necessary for normal cell division and for the maintenance of normal septation.</text>
</comment>
<comment type="similarity">
    <text evidence="2 10">Belongs to the TRAFAC class TrmE-Era-EngA-EngB-Septin-like GTPase superfamily. EngB GTPase family.</text>
</comment>
<evidence type="ECO:0000313" key="13">
    <source>
        <dbReference type="Proteomes" id="UP000036923"/>
    </source>
</evidence>
<evidence type="ECO:0000256" key="2">
    <source>
        <dbReference type="ARBA" id="ARBA00009638"/>
    </source>
</evidence>
<dbReference type="PANTHER" id="PTHR11649:SF13">
    <property type="entry name" value="ENGB-TYPE G DOMAIN-CONTAINING PROTEIN"/>
    <property type="match status" value="1"/>
</dbReference>
<evidence type="ECO:0000256" key="8">
    <source>
        <dbReference type="ARBA" id="ARBA00023210"/>
    </source>
</evidence>
<keyword evidence="6" id="KW-0460">Magnesium</keyword>
<dbReference type="InterPro" id="IPR006073">
    <property type="entry name" value="GTP-bd"/>
</dbReference>
<comment type="cofactor">
    <cofactor evidence="1">
        <name>Mg(2+)</name>
        <dbReference type="ChEBI" id="CHEBI:18420"/>
    </cofactor>
</comment>
<organism evidence="12 13">
    <name type="scientific">Pseudobacteroides cellulosolvens ATCC 35603 = DSM 2933</name>
    <dbReference type="NCBI Taxonomy" id="398512"/>
    <lineage>
        <taxon>Bacteria</taxon>
        <taxon>Bacillati</taxon>
        <taxon>Bacillota</taxon>
        <taxon>Clostridia</taxon>
        <taxon>Eubacteriales</taxon>
        <taxon>Oscillospiraceae</taxon>
        <taxon>Pseudobacteroides</taxon>
    </lineage>
</organism>
<dbReference type="eggNOG" id="COG0218">
    <property type="taxonomic scope" value="Bacteria"/>
</dbReference>
<dbReference type="Gene3D" id="3.40.50.300">
    <property type="entry name" value="P-loop containing nucleotide triphosphate hydrolases"/>
    <property type="match status" value="1"/>
</dbReference>
<dbReference type="AlphaFoldDB" id="A0A0L6JXE2"/>
<accession>A0A0L6JXE2</accession>
<proteinExistence type="inferred from homology"/>
<dbReference type="NCBIfam" id="TIGR03598">
    <property type="entry name" value="GTPase_YsxC"/>
    <property type="match status" value="1"/>
</dbReference>
<dbReference type="PROSITE" id="PS51706">
    <property type="entry name" value="G_ENGB"/>
    <property type="match status" value="1"/>
</dbReference>
<dbReference type="CDD" id="cd01876">
    <property type="entry name" value="YihA_EngB"/>
    <property type="match status" value="1"/>
</dbReference>
<dbReference type="Proteomes" id="UP000036923">
    <property type="component" value="Unassembled WGS sequence"/>
</dbReference>
<evidence type="ECO:0000259" key="11">
    <source>
        <dbReference type="PROSITE" id="PS51706"/>
    </source>
</evidence>